<evidence type="ECO:0000259" key="2">
    <source>
        <dbReference type="SMART" id="SM00382"/>
    </source>
</evidence>
<reference evidence="3" key="1">
    <citation type="submission" date="2021-01" db="EMBL/GenBank/DDBJ databases">
        <title>Whole genome shotgun sequence of Actinoplanes rishiriensis NBRC 108556.</title>
        <authorList>
            <person name="Komaki H."/>
            <person name="Tamura T."/>
        </authorList>
    </citation>
    <scope>NUCLEOTIDE SEQUENCE</scope>
    <source>
        <strain evidence="3">NBRC 108556</strain>
    </source>
</reference>
<dbReference type="AlphaFoldDB" id="A0A919MXZ2"/>
<accession>A0A919MXZ2</accession>
<dbReference type="Gene3D" id="3.40.50.300">
    <property type="entry name" value="P-loop containing nucleotide triphosphate hydrolases"/>
    <property type="match status" value="1"/>
</dbReference>
<dbReference type="InterPro" id="IPR027417">
    <property type="entry name" value="P-loop_NTPase"/>
</dbReference>
<keyword evidence="1" id="KW-0812">Transmembrane</keyword>
<dbReference type="SMART" id="SM00382">
    <property type="entry name" value="AAA"/>
    <property type="match status" value="1"/>
</dbReference>
<organism evidence="3 4">
    <name type="scientific">Paractinoplanes rishiriensis</name>
    <dbReference type="NCBI Taxonomy" id="1050105"/>
    <lineage>
        <taxon>Bacteria</taxon>
        <taxon>Bacillati</taxon>
        <taxon>Actinomycetota</taxon>
        <taxon>Actinomycetes</taxon>
        <taxon>Micromonosporales</taxon>
        <taxon>Micromonosporaceae</taxon>
        <taxon>Paractinoplanes</taxon>
    </lineage>
</organism>
<dbReference type="InterPro" id="IPR003593">
    <property type="entry name" value="AAA+_ATPase"/>
</dbReference>
<feature type="domain" description="AAA+ ATPase" evidence="2">
    <location>
        <begin position="354"/>
        <end position="506"/>
    </location>
</feature>
<comment type="caution">
    <text evidence="3">The sequence shown here is derived from an EMBL/GenBank/DDBJ whole genome shotgun (WGS) entry which is preliminary data.</text>
</comment>
<dbReference type="Pfam" id="PF22738">
    <property type="entry name" value="NNH7"/>
    <property type="match status" value="1"/>
</dbReference>
<evidence type="ECO:0000313" key="4">
    <source>
        <dbReference type="Proteomes" id="UP000636960"/>
    </source>
</evidence>
<gene>
    <name evidence="3" type="ORF">Ari01nite_66840</name>
</gene>
<feature type="transmembrane region" description="Helical" evidence="1">
    <location>
        <begin position="21"/>
        <end position="44"/>
    </location>
</feature>
<evidence type="ECO:0000256" key="1">
    <source>
        <dbReference type="SAM" id="Phobius"/>
    </source>
</evidence>
<sequence length="1102" mass="121068">MTYRSALRLMGVDEPGALRMLDTLLGGIILASGAAALPTGYAVLGQVWGWVDQKSEFLKILGRGVSWGRDRLGVLAGYERAQLIAAAHSVLVGEAVFHSLQQHLGPAYAVLKLTDEEKRFLFADLDVAEEYRTAVDAVLSARIEVPWAGCSFDENLEVNIAPYLRAGVARCLASFHKLAMWDRAWKRLGYRPTVQHIVTGATKRYEENYFRLASDVPEFLVWAMLGGQRATDRAIKAAGRDILGALHSQAVALNRIETVLSLVSRPYRPHHDLDALRKANRAILSQPLIKIGEMEGAATVSIPSIADGYITPRFRFAVVDNRSQPSSEEWWQDHPVRSDLDEFLIAYLASARSAEQPLVVLGHPGAGKSLLMRVLTARLSSTAFPAFLVPLRQVRAPGAPIFQQVQDVLDRSTHARARWATIAEAAAGQKDGGGGATRVVLLDGLDELMQATGTTESNYLSQVQDFQRTEMNQDAPVAVIVTSRQVVADIASIPRGCAVLRLEDFTDRQIEEWLTTWNAVNADAGGTPPGALSLQSVQAMGPIARQPLLLLMIAIQATASGGHTVAASETAVYHQLLVDFTRRELRKSDREERTLEPPPEPLVSAELWRLGIAAYGMFNRGRQFVTEMQLQGDLGALDPQGLAARSDRSQQVQQLSEARRTIGRFFFIHTSETSESDQSRKTYEFLHATFSEYLIAHHAVDRAAELIDAYDDYVNGRLRPGVPWDKDDVLFALLSHRPIADGAIVRFVHQLVDQLKPEVRSLGGKVLEMLLSKADRPRIQSNEINYNPHSRTTVQRLAAYVINLVLLRLLLVPDRSITLPDLAPHGQEPLVWWRSVVRLMQAGLEEATWLGVLQSIEPLVAGGVCSLQLRRDGFDYDMREVHEARLLFESDAADVAHVGVALWRGVPVPAVASSVQVYSDVLARRLFAAPSPASVPRLLADVRQVGQLQPPASFAVVEYVLTHCGHLSLSETAELVGSAVTSAPEAIRAVPVVVARPQLLHMLPHVADWYGQHFASPVDFARVAGALALLNLIGSTEEKDLGWPVYKLLLRTNAHLASMVKAHLIKKYASVAVVADEARPALLPAIVDSLTHDLIRHDGDRA</sequence>
<keyword evidence="4" id="KW-1185">Reference proteome</keyword>
<keyword evidence="1" id="KW-0472">Membrane</keyword>
<name>A0A919MXZ2_9ACTN</name>
<dbReference type="Proteomes" id="UP000636960">
    <property type="component" value="Unassembled WGS sequence"/>
</dbReference>
<proteinExistence type="predicted"/>
<evidence type="ECO:0000313" key="3">
    <source>
        <dbReference type="EMBL" id="GIE99219.1"/>
    </source>
</evidence>
<protein>
    <recommendedName>
        <fullName evidence="2">AAA+ ATPase domain-containing protein</fullName>
    </recommendedName>
</protein>
<dbReference type="EMBL" id="BOMV01000071">
    <property type="protein sequence ID" value="GIE99219.1"/>
    <property type="molecule type" value="Genomic_DNA"/>
</dbReference>
<dbReference type="InterPro" id="IPR054567">
    <property type="entry name" value="NNH7"/>
</dbReference>
<dbReference type="SUPFAM" id="SSF52540">
    <property type="entry name" value="P-loop containing nucleoside triphosphate hydrolases"/>
    <property type="match status" value="1"/>
</dbReference>
<keyword evidence="1" id="KW-1133">Transmembrane helix</keyword>